<dbReference type="EMBL" id="MU003810">
    <property type="protein sequence ID" value="KAF2719540.1"/>
    <property type="molecule type" value="Genomic_DNA"/>
</dbReference>
<feature type="region of interest" description="Disordered" evidence="1">
    <location>
        <begin position="238"/>
        <end position="273"/>
    </location>
</feature>
<keyword evidence="3" id="KW-1185">Reference proteome</keyword>
<feature type="non-terminal residue" evidence="2">
    <location>
        <position position="296"/>
    </location>
</feature>
<gene>
    <name evidence="2" type="ORF">K431DRAFT_195550</name>
</gene>
<dbReference type="OrthoDB" id="5377012at2759"/>
<feature type="compositionally biased region" description="Low complexity" evidence="1">
    <location>
        <begin position="62"/>
        <end position="72"/>
    </location>
</feature>
<feature type="compositionally biased region" description="Polar residues" evidence="1">
    <location>
        <begin position="243"/>
        <end position="266"/>
    </location>
</feature>
<proteinExistence type="predicted"/>
<feature type="compositionally biased region" description="Polar residues" evidence="1">
    <location>
        <begin position="12"/>
        <end position="31"/>
    </location>
</feature>
<protein>
    <submittedName>
        <fullName evidence="2">Uncharacterized protein</fullName>
    </submittedName>
</protein>
<feature type="compositionally biased region" description="Basic and acidic residues" evidence="1">
    <location>
        <begin position="46"/>
        <end position="57"/>
    </location>
</feature>
<evidence type="ECO:0000256" key="1">
    <source>
        <dbReference type="SAM" id="MobiDB-lite"/>
    </source>
</evidence>
<comment type="caution">
    <text evidence="2">The sequence shown here is derived from an EMBL/GenBank/DDBJ whole genome shotgun (WGS) entry which is preliminary data.</text>
</comment>
<feature type="compositionally biased region" description="Polar residues" evidence="1">
    <location>
        <begin position="127"/>
        <end position="140"/>
    </location>
</feature>
<name>A0A9P4Q4R6_9PEZI</name>
<reference evidence="2" key="1">
    <citation type="journal article" date="2020" name="Stud. Mycol.">
        <title>101 Dothideomycetes genomes: a test case for predicting lifestyles and emergence of pathogens.</title>
        <authorList>
            <person name="Haridas S."/>
            <person name="Albert R."/>
            <person name="Binder M."/>
            <person name="Bloem J."/>
            <person name="Labutti K."/>
            <person name="Salamov A."/>
            <person name="Andreopoulos B."/>
            <person name="Baker S."/>
            <person name="Barry K."/>
            <person name="Bills G."/>
            <person name="Bluhm B."/>
            <person name="Cannon C."/>
            <person name="Castanera R."/>
            <person name="Culley D."/>
            <person name="Daum C."/>
            <person name="Ezra D."/>
            <person name="Gonzalez J."/>
            <person name="Henrissat B."/>
            <person name="Kuo A."/>
            <person name="Liang C."/>
            <person name="Lipzen A."/>
            <person name="Lutzoni F."/>
            <person name="Magnuson J."/>
            <person name="Mondo S."/>
            <person name="Nolan M."/>
            <person name="Ohm R."/>
            <person name="Pangilinan J."/>
            <person name="Park H.-J."/>
            <person name="Ramirez L."/>
            <person name="Alfaro M."/>
            <person name="Sun H."/>
            <person name="Tritt A."/>
            <person name="Yoshinaga Y."/>
            <person name="Zwiers L.-H."/>
            <person name="Turgeon B."/>
            <person name="Goodwin S."/>
            <person name="Spatafora J."/>
            <person name="Crous P."/>
            <person name="Grigoriev I."/>
        </authorList>
    </citation>
    <scope>NUCLEOTIDE SEQUENCE</scope>
    <source>
        <strain evidence="2">CBS 116435</strain>
    </source>
</reference>
<feature type="compositionally biased region" description="Polar residues" evidence="1">
    <location>
        <begin position="108"/>
        <end position="119"/>
    </location>
</feature>
<dbReference type="AlphaFoldDB" id="A0A9P4Q4R6"/>
<organism evidence="2 3">
    <name type="scientific">Polychaeton citri CBS 116435</name>
    <dbReference type="NCBI Taxonomy" id="1314669"/>
    <lineage>
        <taxon>Eukaryota</taxon>
        <taxon>Fungi</taxon>
        <taxon>Dikarya</taxon>
        <taxon>Ascomycota</taxon>
        <taxon>Pezizomycotina</taxon>
        <taxon>Dothideomycetes</taxon>
        <taxon>Dothideomycetidae</taxon>
        <taxon>Capnodiales</taxon>
        <taxon>Capnodiaceae</taxon>
        <taxon>Polychaeton</taxon>
    </lineage>
</organism>
<sequence length="296" mass="29760">NNPYPESGLIKRQQSSGDKSEGNLSYATPASHQGEEDASYGSLPRPSKDAGKDKDKATSSNSAAPTVATDAADTVHSDAGHSKAFTNTTGAGGLSSIMDGVHGGGEGSTFSSPNESAQSLTTTLTTIQSQNAGQQIQHANATGGAGLAGQHASQTTPSSHFVSNPVAGSATVASAIPPHMQTGVPNSSSNLLTDNASIMTLASSSKRRRRSMDTDASVRALAPASMYGGSRESLPLSVLSGHTGETPTASAPGTSAGVHTTQSRPSISGPERASVYSAQGGVTAPALASERNSYYA</sequence>
<feature type="region of interest" description="Disordered" evidence="1">
    <location>
        <begin position="1"/>
        <end position="165"/>
    </location>
</feature>
<evidence type="ECO:0000313" key="2">
    <source>
        <dbReference type="EMBL" id="KAF2719540.1"/>
    </source>
</evidence>
<feature type="compositionally biased region" description="Polar residues" evidence="1">
    <location>
        <begin position="151"/>
        <end position="162"/>
    </location>
</feature>
<evidence type="ECO:0000313" key="3">
    <source>
        <dbReference type="Proteomes" id="UP000799441"/>
    </source>
</evidence>
<accession>A0A9P4Q4R6</accession>
<dbReference type="Proteomes" id="UP000799441">
    <property type="component" value="Unassembled WGS sequence"/>
</dbReference>
<feature type="non-terminal residue" evidence="2">
    <location>
        <position position="1"/>
    </location>
</feature>